<dbReference type="Gene3D" id="6.10.140.2220">
    <property type="match status" value="6"/>
</dbReference>
<feature type="region of interest" description="Disordered" evidence="5">
    <location>
        <begin position="58"/>
        <end position="94"/>
    </location>
</feature>
<evidence type="ECO:0000256" key="3">
    <source>
        <dbReference type="ARBA" id="ARBA00022833"/>
    </source>
</evidence>
<dbReference type="GO" id="GO:0008270">
    <property type="term" value="F:zinc ion binding"/>
    <property type="evidence" value="ECO:0007669"/>
    <property type="project" value="UniProtKB-KW"/>
</dbReference>
<dbReference type="SUPFAM" id="SSF144232">
    <property type="entry name" value="HIT/MYND zinc finger-like"/>
    <property type="match status" value="6"/>
</dbReference>
<dbReference type="OrthoDB" id="2519255at2759"/>
<feature type="domain" description="MYND-type" evidence="6">
    <location>
        <begin position="520"/>
        <end position="559"/>
    </location>
</feature>
<keyword evidence="1" id="KW-0479">Metal-binding</keyword>
<evidence type="ECO:0000256" key="2">
    <source>
        <dbReference type="ARBA" id="ARBA00022771"/>
    </source>
</evidence>
<evidence type="ECO:0000313" key="8">
    <source>
        <dbReference type="Proteomes" id="UP000597762"/>
    </source>
</evidence>
<dbReference type="GO" id="GO:0000981">
    <property type="term" value="F:DNA-binding transcription factor activity, RNA polymerase II-specific"/>
    <property type="evidence" value="ECO:0007669"/>
    <property type="project" value="TreeGrafter"/>
</dbReference>
<evidence type="ECO:0000256" key="4">
    <source>
        <dbReference type="PROSITE-ProRule" id="PRU00134"/>
    </source>
</evidence>
<dbReference type="PROSITE" id="PS50865">
    <property type="entry name" value="ZF_MYND_2"/>
    <property type="match status" value="6"/>
</dbReference>
<gene>
    <name evidence="7" type="ORF">SPHA_24626</name>
</gene>
<accession>A0A812BYS0</accession>
<feature type="region of interest" description="Disordered" evidence="5">
    <location>
        <begin position="1"/>
        <end position="20"/>
    </location>
</feature>
<reference evidence="7" key="1">
    <citation type="submission" date="2021-01" db="EMBL/GenBank/DDBJ databases">
        <authorList>
            <person name="Li R."/>
            <person name="Bekaert M."/>
        </authorList>
    </citation>
    <scope>NUCLEOTIDE SEQUENCE</scope>
    <source>
        <strain evidence="7">Farmed</strain>
    </source>
</reference>
<feature type="domain" description="MYND-type" evidence="6">
    <location>
        <begin position="104"/>
        <end position="142"/>
    </location>
</feature>
<evidence type="ECO:0000259" key="6">
    <source>
        <dbReference type="PROSITE" id="PS50865"/>
    </source>
</evidence>
<dbReference type="EMBL" id="CAHIKZ030000921">
    <property type="protein sequence ID" value="CAE1245184.1"/>
    <property type="molecule type" value="Genomic_DNA"/>
</dbReference>
<dbReference type="PANTHER" id="PTHR10237">
    <property type="entry name" value="DEFORMED EPIDERMAL AUTOREGULATORY FACTOR 1 HOMOLOG SUPPRESSIN"/>
    <property type="match status" value="1"/>
</dbReference>
<proteinExistence type="predicted"/>
<feature type="domain" description="MYND-type" evidence="6">
    <location>
        <begin position="21"/>
        <end position="59"/>
    </location>
</feature>
<organism evidence="7 8">
    <name type="scientific">Acanthosepion pharaonis</name>
    <name type="common">Pharaoh cuttlefish</name>
    <name type="synonym">Sepia pharaonis</name>
    <dbReference type="NCBI Taxonomy" id="158019"/>
    <lineage>
        <taxon>Eukaryota</taxon>
        <taxon>Metazoa</taxon>
        <taxon>Spiralia</taxon>
        <taxon>Lophotrochozoa</taxon>
        <taxon>Mollusca</taxon>
        <taxon>Cephalopoda</taxon>
        <taxon>Coleoidea</taxon>
        <taxon>Decapodiformes</taxon>
        <taxon>Sepiida</taxon>
        <taxon>Sepiina</taxon>
        <taxon>Sepiidae</taxon>
        <taxon>Acanthosepion</taxon>
    </lineage>
</organism>
<dbReference type="PROSITE" id="PS01360">
    <property type="entry name" value="ZF_MYND_1"/>
    <property type="match status" value="4"/>
</dbReference>
<dbReference type="PANTHER" id="PTHR10237:SF14">
    <property type="entry name" value="MYND-TYPE DOMAIN-CONTAINING PROTEIN"/>
    <property type="match status" value="1"/>
</dbReference>
<protein>
    <recommendedName>
        <fullName evidence="6">MYND-type domain-containing protein</fullName>
    </recommendedName>
</protein>
<keyword evidence="2 4" id="KW-0863">Zinc-finger</keyword>
<feature type="domain" description="MYND-type" evidence="6">
    <location>
        <begin position="187"/>
        <end position="225"/>
    </location>
</feature>
<evidence type="ECO:0000256" key="1">
    <source>
        <dbReference type="ARBA" id="ARBA00022723"/>
    </source>
</evidence>
<evidence type="ECO:0000256" key="5">
    <source>
        <dbReference type="SAM" id="MobiDB-lite"/>
    </source>
</evidence>
<dbReference type="AlphaFoldDB" id="A0A812BYS0"/>
<dbReference type="InterPro" id="IPR002893">
    <property type="entry name" value="Znf_MYND"/>
</dbReference>
<dbReference type="GO" id="GO:0005634">
    <property type="term" value="C:nucleus"/>
    <property type="evidence" value="ECO:0007669"/>
    <property type="project" value="TreeGrafter"/>
</dbReference>
<dbReference type="Proteomes" id="UP000597762">
    <property type="component" value="Unassembled WGS sequence"/>
</dbReference>
<feature type="region of interest" description="Disordered" evidence="5">
    <location>
        <begin position="142"/>
        <end position="164"/>
    </location>
</feature>
<dbReference type="Pfam" id="PF01753">
    <property type="entry name" value="zf-MYND"/>
    <property type="match status" value="6"/>
</dbReference>
<name>A0A812BYS0_ACAPH</name>
<sequence length="684" mass="79415">MPRRRKNKNPVCPPPTPKESCKYCHKSNLKLSKCSRCKEVFYCSGDCQKKDWVSHKKACKSKTSEQQQSPDPPLPGKAVGPRNPHEMKVSSSSASIQQTSKNSCKYCHKSNLKLSKCSRCKEIFYCSIDCQKKDWTNHKKACKPKTSEQQQSPDPPLPDKAVGPLNRTEMKIQSSSASIQQTSKNSCKYCHKSNLNLSKCSGCKEVFYCSVDCQKKDWVSHKKACKPKSSEQQQSPDPPLPGKEECCNHCGKSSDVKLRTCSQCHNVKYCSKKCQKAEWPKHKVDCQKKQTKCIDCLMICKEDSKYCNRCILRRVLEIDGYISTISKYVSVAKMRFPKLQVITKYEDICHIYPIFNFLPNMQVLVVQMHEFGSHPFRPSMIILDVTGKPYHLIFYLNFIEEALFPWDEFQPGNYICIKYPQEHLFLDDSSSRRRRTKLIKKNLRQVVNSIFLLKSAKPIGISENFLWNWKLKVCSRCKDVFYCSVDCQKKDWVNHKNFCEPKTSEQQSPDPPLPDKEESCNHCGKSSDVKLRTCSQCHDVKYCSKKCQKAQWPKHKVDCQKKLKVPDSVYLIAKMRHPKFQMVTNFDDIESFYYSGENVLLLIALMHKTAFHPFRPCMFVRDDTGNELFLIFYLDWDEQETFPWAKFQLGDYICVMYPYIHQFLDGSVGFRIESLSNVSFIKRI</sequence>
<dbReference type="InterPro" id="IPR024119">
    <property type="entry name" value="TF_DEAF-1"/>
</dbReference>
<keyword evidence="3" id="KW-0862">Zinc</keyword>
<feature type="domain" description="MYND-type" evidence="6">
    <location>
        <begin position="474"/>
        <end position="499"/>
    </location>
</feature>
<feature type="domain" description="MYND-type" evidence="6">
    <location>
        <begin position="247"/>
        <end position="286"/>
    </location>
</feature>
<keyword evidence="8" id="KW-1185">Reference proteome</keyword>
<evidence type="ECO:0000313" key="7">
    <source>
        <dbReference type="EMBL" id="CAE1245184.1"/>
    </source>
</evidence>
<comment type="caution">
    <text evidence="7">The sequence shown here is derived from an EMBL/GenBank/DDBJ whole genome shotgun (WGS) entry which is preliminary data.</text>
</comment>